<feature type="region of interest" description="Disordered" evidence="4">
    <location>
        <begin position="1"/>
        <end position="60"/>
    </location>
</feature>
<name>A0ABV0BDI1_9SPHN</name>
<dbReference type="Proteomes" id="UP001427805">
    <property type="component" value="Unassembled WGS sequence"/>
</dbReference>
<evidence type="ECO:0000256" key="1">
    <source>
        <dbReference type="ARBA" id="ARBA00004328"/>
    </source>
</evidence>
<evidence type="ECO:0000313" key="5">
    <source>
        <dbReference type="EMBL" id="MEN3749589.1"/>
    </source>
</evidence>
<comment type="caution">
    <text evidence="5">The sequence shown here is derived from an EMBL/GenBank/DDBJ whole genome shotgun (WGS) entry which is preliminary data.</text>
</comment>
<keyword evidence="2" id="KW-1188">Viral release from host cell</keyword>
<organism evidence="5 6">
    <name type="scientific">Sphingomonas rustica</name>
    <dbReference type="NCBI Taxonomy" id="3103142"/>
    <lineage>
        <taxon>Bacteria</taxon>
        <taxon>Pseudomonadati</taxon>
        <taxon>Pseudomonadota</taxon>
        <taxon>Alphaproteobacteria</taxon>
        <taxon>Sphingomonadales</taxon>
        <taxon>Sphingomonadaceae</taxon>
        <taxon>Sphingomonas</taxon>
    </lineage>
</organism>
<protein>
    <submittedName>
        <fullName evidence="5">Portal protein</fullName>
    </submittedName>
</protein>
<keyword evidence="6" id="KW-1185">Reference proteome</keyword>
<sequence length="637" mass="69281">MAGEFPGGQAGPASPLAGEGGGAATGGAAPGAAPRGDGDGGRDAAARRVQAQQAQKVRRAEDAALRTHCEHRFKSMMPPGDVVAEWYEIAGLCMPSRSRALVEGNRARLRAQASSRANLYDGYPIRSFEICANGMLSGLSSRSRPWRKSVLEDEGLMDFYPVRVWLEAYDKLVYSALAASNFYEALLACYGEMAGFGTGAILLQNHDGVASPKLVAHALTVGEYGIALGEDLRPDALARSFTLTARQMVGAYVTDRFDRKTMHWDRVTTRVREAWDKGNYEQRFTIRQLIEPNPAWVPGRIGRIGMRYRSMKWEAGQDDRRAFLAIEGYRSQPFMAPRWETLAGDVWGTGRGKKALPDMRALQLQAKRKGEATDMVVKPPTWGPPTVDRVGMLPGNHTTVAALDMNSPGIRPVYALPWQTIEVVGRDVVDARQAIDRMTYADLFMAITNMAGVQPRNMEELMRRHEEQLTQLGPVTDRANVELLQVASDRIGDILDSRGDLLNVLPPPPQELQGAEIRTDFVSVLAQAQRMLGIGQTERAVSFVGNLAAAFPGAADNIDPDEIVRDYWERSGAVSSGLRDPRAVAQMREQRAQAQQAEQMAAMMPAVKDGAEAARLLSEADASSGGALAAMLGGGGE</sequence>
<dbReference type="Pfam" id="PF12236">
    <property type="entry name" value="Head-tail_con"/>
    <property type="match status" value="1"/>
</dbReference>
<proteinExistence type="predicted"/>
<gene>
    <name evidence="5" type="ORF">TPR58_20620</name>
</gene>
<feature type="compositionally biased region" description="Basic and acidic residues" evidence="4">
    <location>
        <begin position="36"/>
        <end position="46"/>
    </location>
</feature>
<dbReference type="EMBL" id="JBDIZK010000015">
    <property type="protein sequence ID" value="MEN3749589.1"/>
    <property type="molecule type" value="Genomic_DNA"/>
</dbReference>
<comment type="subcellular location">
    <subcellularLocation>
        <location evidence="1">Virion</location>
    </subcellularLocation>
</comment>
<evidence type="ECO:0000313" key="6">
    <source>
        <dbReference type="Proteomes" id="UP001427805"/>
    </source>
</evidence>
<feature type="compositionally biased region" description="Gly residues" evidence="4">
    <location>
        <begin position="18"/>
        <end position="29"/>
    </location>
</feature>
<reference evidence="5 6" key="1">
    <citation type="submission" date="2024-05" db="EMBL/GenBank/DDBJ databases">
        <title>Sphingomonas sp. HF-S3 16S ribosomal RNA gene Genome sequencing and assembly.</title>
        <authorList>
            <person name="Lee H."/>
        </authorList>
    </citation>
    <scope>NUCLEOTIDE SEQUENCE [LARGE SCALE GENOMIC DNA]</scope>
    <source>
        <strain evidence="5 6">HF-S3</strain>
    </source>
</reference>
<keyword evidence="3" id="KW-0231">Viral genome packaging</keyword>
<dbReference type="InterPro" id="IPR020991">
    <property type="entry name" value="Connector_podovirus"/>
</dbReference>
<evidence type="ECO:0000256" key="4">
    <source>
        <dbReference type="SAM" id="MobiDB-lite"/>
    </source>
</evidence>
<evidence type="ECO:0000256" key="2">
    <source>
        <dbReference type="ARBA" id="ARBA00022612"/>
    </source>
</evidence>
<evidence type="ECO:0000256" key="3">
    <source>
        <dbReference type="ARBA" id="ARBA00023219"/>
    </source>
</evidence>
<accession>A0ABV0BDI1</accession>
<dbReference type="RefSeq" id="WP_346248635.1">
    <property type="nucleotide sequence ID" value="NZ_JBDIZK010000015.1"/>
</dbReference>
<feature type="compositionally biased region" description="Gly residues" evidence="4">
    <location>
        <begin position="1"/>
        <end position="10"/>
    </location>
</feature>